<organism evidence="2 3">
    <name type="scientific">Crinalium epipsammum PCC 9333</name>
    <dbReference type="NCBI Taxonomy" id="1173022"/>
    <lineage>
        <taxon>Bacteria</taxon>
        <taxon>Bacillati</taxon>
        <taxon>Cyanobacteriota</taxon>
        <taxon>Cyanophyceae</taxon>
        <taxon>Gomontiellales</taxon>
        <taxon>Gomontiellaceae</taxon>
        <taxon>Crinalium</taxon>
    </lineage>
</organism>
<evidence type="ECO:0000313" key="3">
    <source>
        <dbReference type="Proteomes" id="UP000010472"/>
    </source>
</evidence>
<dbReference type="Proteomes" id="UP000010472">
    <property type="component" value="Chromosome"/>
</dbReference>
<evidence type="ECO:0000256" key="1">
    <source>
        <dbReference type="SAM" id="Phobius"/>
    </source>
</evidence>
<dbReference type="NCBIfam" id="TIGR02588">
    <property type="entry name" value="TIGR02588 family protein"/>
    <property type="match status" value="1"/>
</dbReference>
<keyword evidence="1" id="KW-1133">Transmembrane helix</keyword>
<name>K9W2K5_9CYAN</name>
<sequence>MNQDHQPTKSETSKPERSLAELLTFASATFILILIVGLVVYNWFTQKDQPPVLSVTRKGEIRQVKGQYYVPFAVTNVGGDTAESVQIIAEIRQNGQAEETGEQQIDFLSSGEIEEGAFIFTRNPNKGELSVRVASYKLP</sequence>
<protein>
    <recommendedName>
        <fullName evidence="4">TIGR02588 family protein</fullName>
    </recommendedName>
</protein>
<dbReference type="InterPro" id="IPR013417">
    <property type="entry name" value="CHP02588"/>
</dbReference>
<dbReference type="eggNOG" id="COG1572">
    <property type="taxonomic scope" value="Bacteria"/>
</dbReference>
<reference evidence="2 3" key="1">
    <citation type="submission" date="2012-06" db="EMBL/GenBank/DDBJ databases">
        <title>Finished chromosome of genome of Crinalium epipsammum PCC 9333.</title>
        <authorList>
            <consortium name="US DOE Joint Genome Institute"/>
            <person name="Gugger M."/>
            <person name="Coursin T."/>
            <person name="Rippka R."/>
            <person name="Tandeau De Marsac N."/>
            <person name="Huntemann M."/>
            <person name="Wei C.-L."/>
            <person name="Han J."/>
            <person name="Detter J.C."/>
            <person name="Han C."/>
            <person name="Tapia R."/>
            <person name="Davenport K."/>
            <person name="Daligault H."/>
            <person name="Erkkila T."/>
            <person name="Gu W."/>
            <person name="Munk A.C.C."/>
            <person name="Teshima H."/>
            <person name="Xu Y."/>
            <person name="Chain P."/>
            <person name="Chen A."/>
            <person name="Krypides N."/>
            <person name="Mavromatis K."/>
            <person name="Markowitz V."/>
            <person name="Szeto E."/>
            <person name="Ivanova N."/>
            <person name="Mikhailova N."/>
            <person name="Ovchinnikova G."/>
            <person name="Pagani I."/>
            <person name="Pati A."/>
            <person name="Goodwin L."/>
            <person name="Peters L."/>
            <person name="Pitluck S."/>
            <person name="Woyke T."/>
            <person name="Kerfeld C."/>
        </authorList>
    </citation>
    <scope>NUCLEOTIDE SEQUENCE [LARGE SCALE GENOMIC DNA]</scope>
    <source>
        <strain evidence="2 3">PCC 9333</strain>
    </source>
</reference>
<gene>
    <name evidence="2" type="ORF">Cri9333_3638</name>
</gene>
<dbReference type="KEGG" id="cep:Cri9333_3638"/>
<feature type="transmembrane region" description="Helical" evidence="1">
    <location>
        <begin position="21"/>
        <end position="44"/>
    </location>
</feature>
<evidence type="ECO:0000313" key="2">
    <source>
        <dbReference type="EMBL" id="AFZ14456.1"/>
    </source>
</evidence>
<dbReference type="OrthoDB" id="424854at2"/>
<dbReference type="PATRIC" id="fig|1173022.3.peg.3914"/>
<keyword evidence="1" id="KW-0812">Transmembrane</keyword>
<dbReference type="AlphaFoldDB" id="K9W2K5"/>
<dbReference type="EMBL" id="CP003620">
    <property type="protein sequence ID" value="AFZ14456.1"/>
    <property type="molecule type" value="Genomic_DNA"/>
</dbReference>
<accession>K9W2K5</accession>
<evidence type="ECO:0008006" key="4">
    <source>
        <dbReference type="Google" id="ProtNLM"/>
    </source>
</evidence>
<dbReference type="STRING" id="1173022.Cri9333_3638"/>
<proteinExistence type="predicted"/>
<dbReference type="HOGENOM" id="CLU_147394_1_0_3"/>
<keyword evidence="1" id="KW-0472">Membrane</keyword>
<keyword evidence="3" id="KW-1185">Reference proteome</keyword>
<dbReference type="RefSeq" id="WP_015204561.1">
    <property type="nucleotide sequence ID" value="NC_019753.1"/>
</dbReference>